<comment type="caution">
    <text evidence="1">The sequence shown here is derived from an EMBL/GenBank/DDBJ whole genome shotgun (WGS) entry which is preliminary data.</text>
</comment>
<reference evidence="2" key="1">
    <citation type="journal article" date="2023" name="G3 (Bethesda)">
        <title>Genome assembly and association tests identify interacting loci associated with vigor, precocity, and sex in interspecific pistachio rootstocks.</title>
        <authorList>
            <person name="Palmer W."/>
            <person name="Jacygrad E."/>
            <person name="Sagayaradj S."/>
            <person name="Cavanaugh K."/>
            <person name="Han R."/>
            <person name="Bertier L."/>
            <person name="Beede B."/>
            <person name="Kafkas S."/>
            <person name="Golino D."/>
            <person name="Preece J."/>
            <person name="Michelmore R."/>
        </authorList>
    </citation>
    <scope>NUCLEOTIDE SEQUENCE [LARGE SCALE GENOMIC DNA]</scope>
</reference>
<proteinExistence type="predicted"/>
<accession>A0ACC1B2B9</accession>
<dbReference type="Proteomes" id="UP001164250">
    <property type="component" value="Chromosome 7"/>
</dbReference>
<name>A0ACC1B2B9_9ROSI</name>
<protein>
    <submittedName>
        <fullName evidence="1">Uncharacterized protein</fullName>
    </submittedName>
</protein>
<organism evidence="1 2">
    <name type="scientific">Pistacia atlantica</name>
    <dbReference type="NCBI Taxonomy" id="434234"/>
    <lineage>
        <taxon>Eukaryota</taxon>
        <taxon>Viridiplantae</taxon>
        <taxon>Streptophyta</taxon>
        <taxon>Embryophyta</taxon>
        <taxon>Tracheophyta</taxon>
        <taxon>Spermatophyta</taxon>
        <taxon>Magnoliopsida</taxon>
        <taxon>eudicotyledons</taxon>
        <taxon>Gunneridae</taxon>
        <taxon>Pentapetalae</taxon>
        <taxon>rosids</taxon>
        <taxon>malvids</taxon>
        <taxon>Sapindales</taxon>
        <taxon>Anacardiaceae</taxon>
        <taxon>Pistacia</taxon>
    </lineage>
</organism>
<dbReference type="EMBL" id="CM047903">
    <property type="protein sequence ID" value="KAJ0093069.1"/>
    <property type="molecule type" value="Genomic_DNA"/>
</dbReference>
<keyword evidence="2" id="KW-1185">Reference proteome</keyword>
<sequence>MLACWLPMHPNMGLQARAIMHLAATPIDFPQDGPFSGVASFRSVPCHLQVASDRHGIVPPAMVSHPMQAEKMAEYPQEYREKGSVTRDSDGQMNRKVSLQRYLEKRKDRGRFFKGKKNAGPTPSNLEMYLNHQARTQASNGQPSHSNTSSPPQPGLPNTLSSSADNQAKVATRSVDLNNEGSLEKFFAWINGCWSPLITVSHLNVVIFSLFIKMFKNVQMKMLYRSGESGNE</sequence>
<evidence type="ECO:0000313" key="2">
    <source>
        <dbReference type="Proteomes" id="UP001164250"/>
    </source>
</evidence>
<gene>
    <name evidence="1" type="ORF">Patl1_25298</name>
</gene>
<evidence type="ECO:0000313" key="1">
    <source>
        <dbReference type="EMBL" id="KAJ0093069.1"/>
    </source>
</evidence>